<dbReference type="RefSeq" id="WP_409930011.1">
    <property type="nucleotide sequence ID" value="NZ_CAKMTQ010000001.1"/>
</dbReference>
<dbReference type="Proteomes" id="UP001295420">
    <property type="component" value="Unassembled WGS sequence"/>
</dbReference>
<keyword evidence="1" id="KW-0687">Ribonucleoprotein</keyword>
<accession>A0AAU9PZN1</accession>
<sequence length="74" mass="8681">MAFTVRASEQQEQDIEDAKKYVKATKKGEILLEAVAQIPELHSRIKTLEQEVYRLQRVESDQKRIKSFFKELVS</sequence>
<comment type="caution">
    <text evidence="1">The sequence shown here is derived from an EMBL/GenBank/DDBJ whole genome shotgun (WGS) entry which is preliminary data.</text>
</comment>
<evidence type="ECO:0000313" key="1">
    <source>
        <dbReference type="EMBL" id="CAH1521332.1"/>
    </source>
</evidence>
<dbReference type="GO" id="GO:0005840">
    <property type="term" value="C:ribosome"/>
    <property type="evidence" value="ECO:0007669"/>
    <property type="project" value="UniProtKB-KW"/>
</dbReference>
<gene>
    <name evidence="1" type="ORF">THF1D04_10779</name>
</gene>
<reference evidence="1" key="1">
    <citation type="submission" date="2022-01" db="EMBL/GenBank/DDBJ databases">
        <authorList>
            <person name="Lagorce A."/>
        </authorList>
    </citation>
    <scope>NUCLEOTIDE SEQUENCE</scope>
    <source>
        <strain evidence="1">Th15_F1_D04</strain>
    </source>
</reference>
<keyword evidence="1" id="KW-0689">Ribosomal protein</keyword>
<name>A0AAU9PZN1_9VIBR</name>
<dbReference type="EMBL" id="CAKMTQ010000001">
    <property type="protein sequence ID" value="CAH1521332.1"/>
    <property type="molecule type" value="Genomic_DNA"/>
</dbReference>
<evidence type="ECO:0000313" key="2">
    <source>
        <dbReference type="Proteomes" id="UP001295420"/>
    </source>
</evidence>
<protein>
    <submittedName>
        <fullName evidence="1">SSU ribosomal protein S27mt, mitochondrial</fullName>
    </submittedName>
</protein>
<dbReference type="AlphaFoldDB" id="A0AAU9PZN1"/>
<organism evidence="1 2">
    <name type="scientific">Vibrio owensii</name>
    <dbReference type="NCBI Taxonomy" id="696485"/>
    <lineage>
        <taxon>Bacteria</taxon>
        <taxon>Pseudomonadati</taxon>
        <taxon>Pseudomonadota</taxon>
        <taxon>Gammaproteobacteria</taxon>
        <taxon>Vibrionales</taxon>
        <taxon>Vibrionaceae</taxon>
        <taxon>Vibrio</taxon>
    </lineage>
</organism>
<proteinExistence type="predicted"/>